<evidence type="ECO:0000313" key="15">
    <source>
        <dbReference type="WBParaSite" id="nRc.2.0.1.t31062-RA"/>
    </source>
</evidence>
<keyword evidence="5 12" id="KW-0812">Transmembrane</keyword>
<evidence type="ECO:0000256" key="5">
    <source>
        <dbReference type="ARBA" id="ARBA00022692"/>
    </source>
</evidence>
<evidence type="ECO:0000256" key="8">
    <source>
        <dbReference type="ARBA" id="ARBA00022989"/>
    </source>
</evidence>
<dbReference type="PANTHER" id="PTHR11893:SF7">
    <property type="entry name" value="INNEXIN"/>
    <property type="match status" value="1"/>
</dbReference>
<proteinExistence type="inferred from homology"/>
<feature type="chain" id="PRO_5037448457" description="Innexin" evidence="13">
    <location>
        <begin position="21"/>
        <end position="217"/>
    </location>
</feature>
<evidence type="ECO:0000256" key="7">
    <source>
        <dbReference type="ARBA" id="ARBA00022949"/>
    </source>
</evidence>
<gene>
    <name evidence="12" type="primary">inx</name>
</gene>
<evidence type="ECO:0000256" key="12">
    <source>
        <dbReference type="RuleBase" id="RU010713"/>
    </source>
</evidence>
<feature type="transmembrane region" description="Helical" evidence="12">
    <location>
        <begin position="184"/>
        <end position="206"/>
    </location>
</feature>
<dbReference type="PRINTS" id="PR01262">
    <property type="entry name" value="INNEXIN"/>
</dbReference>
<evidence type="ECO:0000256" key="2">
    <source>
        <dbReference type="ARBA" id="ARBA00004651"/>
    </source>
</evidence>
<dbReference type="GO" id="GO:0034220">
    <property type="term" value="P:monoatomic ion transmembrane transport"/>
    <property type="evidence" value="ECO:0007669"/>
    <property type="project" value="UniProtKB-KW"/>
</dbReference>
<name>A0A915JZI5_ROMCU</name>
<comment type="caution">
    <text evidence="12">Lacks conserved residue(s) required for the propagation of feature annotation.</text>
</comment>
<evidence type="ECO:0000313" key="14">
    <source>
        <dbReference type="Proteomes" id="UP000887565"/>
    </source>
</evidence>
<keyword evidence="6" id="KW-0303">Gap junction</keyword>
<reference evidence="15" key="1">
    <citation type="submission" date="2022-11" db="UniProtKB">
        <authorList>
            <consortium name="WormBaseParasite"/>
        </authorList>
    </citation>
    <scope>IDENTIFICATION</scope>
</reference>
<dbReference type="InterPro" id="IPR000990">
    <property type="entry name" value="Innexin"/>
</dbReference>
<evidence type="ECO:0000256" key="13">
    <source>
        <dbReference type="SAM" id="SignalP"/>
    </source>
</evidence>
<dbReference type="PROSITE" id="PS51013">
    <property type="entry name" value="PANNEXIN"/>
    <property type="match status" value="1"/>
</dbReference>
<keyword evidence="4" id="KW-1003">Cell membrane</keyword>
<evidence type="ECO:0000256" key="11">
    <source>
        <dbReference type="ARBA" id="ARBA00023303"/>
    </source>
</evidence>
<keyword evidence="11 12" id="KW-0407">Ion channel</keyword>
<dbReference type="GO" id="GO:0005921">
    <property type="term" value="C:gap junction"/>
    <property type="evidence" value="ECO:0007669"/>
    <property type="project" value="UniProtKB-SubCell"/>
</dbReference>
<evidence type="ECO:0000256" key="10">
    <source>
        <dbReference type="ARBA" id="ARBA00023136"/>
    </source>
</evidence>
<comment type="function">
    <text evidence="12">Structural component of the gap junctions.</text>
</comment>
<keyword evidence="14" id="KW-1185">Reference proteome</keyword>
<dbReference type="GO" id="GO:0005886">
    <property type="term" value="C:plasma membrane"/>
    <property type="evidence" value="ECO:0007669"/>
    <property type="project" value="UniProtKB-SubCell"/>
</dbReference>
<organism evidence="14 15">
    <name type="scientific">Romanomermis culicivorax</name>
    <name type="common">Nematode worm</name>
    <dbReference type="NCBI Taxonomy" id="13658"/>
    <lineage>
        <taxon>Eukaryota</taxon>
        <taxon>Metazoa</taxon>
        <taxon>Ecdysozoa</taxon>
        <taxon>Nematoda</taxon>
        <taxon>Enoplea</taxon>
        <taxon>Dorylaimia</taxon>
        <taxon>Mermithida</taxon>
        <taxon>Mermithoidea</taxon>
        <taxon>Mermithidae</taxon>
        <taxon>Romanomermis</taxon>
    </lineage>
</organism>
<protein>
    <recommendedName>
        <fullName evidence="12">Innexin</fullName>
    </recommendedName>
</protein>
<keyword evidence="9 12" id="KW-0406">Ion transport</keyword>
<keyword evidence="13" id="KW-0732">Signal</keyword>
<dbReference type="PANTHER" id="PTHR11893">
    <property type="entry name" value="INNEXIN"/>
    <property type="match status" value="1"/>
</dbReference>
<keyword evidence="8 12" id="KW-1133">Transmembrane helix</keyword>
<dbReference type="AlphaFoldDB" id="A0A915JZI5"/>
<dbReference type="Proteomes" id="UP000887565">
    <property type="component" value="Unplaced"/>
</dbReference>
<keyword evidence="3 12" id="KW-0813">Transport</keyword>
<dbReference type="Pfam" id="PF00876">
    <property type="entry name" value="Innexin"/>
    <property type="match status" value="1"/>
</dbReference>
<evidence type="ECO:0000256" key="3">
    <source>
        <dbReference type="ARBA" id="ARBA00022448"/>
    </source>
</evidence>
<sequence length="217" mass="26027">MSILFHFSLYVLHMLQETISEEELQHATLKKCDRLNHVNRLPVYPAAYNQEKFRKTYLNKEKKLLSSTMLLYYLAAIFKELQSFLLQFCHCLQGLHPRVDDDFVDKLNYHYTSAIIFAFAIIVSAKQYVGYPIQCWVPAQFTDAWEQYTENYCWVENTYFLPLHQQIPNDYMERRSRQLSYYQWVPFVLALEALMFYIPCILWRGLLHWHSAESLVI</sequence>
<evidence type="ECO:0000256" key="6">
    <source>
        <dbReference type="ARBA" id="ARBA00022868"/>
    </source>
</evidence>
<accession>A0A915JZI5</accession>
<feature type="signal peptide" evidence="13">
    <location>
        <begin position="1"/>
        <end position="20"/>
    </location>
</feature>
<evidence type="ECO:0000256" key="4">
    <source>
        <dbReference type="ARBA" id="ARBA00022475"/>
    </source>
</evidence>
<evidence type="ECO:0000256" key="1">
    <source>
        <dbReference type="ARBA" id="ARBA00004610"/>
    </source>
</evidence>
<feature type="transmembrane region" description="Helical" evidence="12">
    <location>
        <begin position="70"/>
        <end position="88"/>
    </location>
</feature>
<keyword evidence="10 12" id="KW-0472">Membrane</keyword>
<keyword evidence="7" id="KW-0965">Cell junction</keyword>
<comment type="subcellular location">
    <subcellularLocation>
        <location evidence="1">Cell junction</location>
        <location evidence="1">Gap junction</location>
    </subcellularLocation>
    <subcellularLocation>
        <location evidence="2 12">Cell membrane</location>
        <topology evidence="2 12">Multi-pass membrane protein</topology>
    </subcellularLocation>
</comment>
<evidence type="ECO:0000256" key="9">
    <source>
        <dbReference type="ARBA" id="ARBA00023065"/>
    </source>
</evidence>
<dbReference type="GO" id="GO:0005243">
    <property type="term" value="F:gap junction channel activity"/>
    <property type="evidence" value="ECO:0007669"/>
    <property type="project" value="TreeGrafter"/>
</dbReference>
<comment type="similarity">
    <text evidence="12">Belongs to the pannexin family.</text>
</comment>
<dbReference type="WBParaSite" id="nRc.2.0.1.t31062-RA">
    <property type="protein sequence ID" value="nRc.2.0.1.t31062-RA"/>
    <property type="gene ID" value="nRc.2.0.1.g31062"/>
</dbReference>
<feature type="transmembrane region" description="Helical" evidence="12">
    <location>
        <begin position="108"/>
        <end position="125"/>
    </location>
</feature>